<organism evidence="1 2">
    <name type="scientific">Streblomastix strix</name>
    <dbReference type="NCBI Taxonomy" id="222440"/>
    <lineage>
        <taxon>Eukaryota</taxon>
        <taxon>Metamonada</taxon>
        <taxon>Preaxostyla</taxon>
        <taxon>Oxymonadida</taxon>
        <taxon>Streblomastigidae</taxon>
        <taxon>Streblomastix</taxon>
    </lineage>
</organism>
<protein>
    <submittedName>
        <fullName evidence="1">Uncharacterized protein</fullName>
    </submittedName>
</protein>
<reference evidence="1 2" key="1">
    <citation type="submission" date="2019-03" db="EMBL/GenBank/DDBJ databases">
        <title>Single cell metagenomics reveals metabolic interactions within the superorganism composed of flagellate Streblomastix strix and complex community of Bacteroidetes bacteria on its surface.</title>
        <authorList>
            <person name="Treitli S.C."/>
            <person name="Kolisko M."/>
            <person name="Husnik F."/>
            <person name="Keeling P."/>
            <person name="Hampl V."/>
        </authorList>
    </citation>
    <scope>NUCLEOTIDE SEQUENCE [LARGE SCALE GENOMIC DNA]</scope>
    <source>
        <strain evidence="1">ST1C</strain>
    </source>
</reference>
<dbReference type="AlphaFoldDB" id="A0A5J4U4T6"/>
<evidence type="ECO:0000313" key="1">
    <source>
        <dbReference type="EMBL" id="KAA6365011.1"/>
    </source>
</evidence>
<comment type="caution">
    <text evidence="1">The sequence shown here is derived from an EMBL/GenBank/DDBJ whole genome shotgun (WGS) entry which is preliminary data.</text>
</comment>
<gene>
    <name evidence="1" type="ORF">EZS28_039462</name>
</gene>
<name>A0A5J4U4T6_9EUKA</name>
<proteinExistence type="predicted"/>
<sequence length="148" mass="17181">MDFDVKNYRGDRQARNAIELSDFGSIQLMHTISGNELYIVIKIIYNIINQDKQKFLDILDKVWKHVIFSERAINENGANFAINAEKKSLIFIDFKTKQSNVLNRDELVSMKMYVSPTAFNDGDAADVLRIYNITTIRWCFSSILTFSR</sequence>
<dbReference type="Proteomes" id="UP000324800">
    <property type="component" value="Unassembled WGS sequence"/>
</dbReference>
<dbReference type="EMBL" id="SNRW01020956">
    <property type="protein sequence ID" value="KAA6365011.1"/>
    <property type="molecule type" value="Genomic_DNA"/>
</dbReference>
<accession>A0A5J4U4T6</accession>
<evidence type="ECO:0000313" key="2">
    <source>
        <dbReference type="Proteomes" id="UP000324800"/>
    </source>
</evidence>